<evidence type="ECO:0000313" key="1">
    <source>
        <dbReference type="EMBL" id="CEI63224.1"/>
    </source>
</evidence>
<accession>A0A2L2SYT2</accession>
<dbReference type="AlphaFoldDB" id="A0A2L2SYT2"/>
<organism evidence="1 2">
    <name type="scientific">Fusarium venenatum</name>
    <dbReference type="NCBI Taxonomy" id="56646"/>
    <lineage>
        <taxon>Eukaryota</taxon>
        <taxon>Fungi</taxon>
        <taxon>Dikarya</taxon>
        <taxon>Ascomycota</taxon>
        <taxon>Pezizomycotina</taxon>
        <taxon>Sordariomycetes</taxon>
        <taxon>Hypocreomycetidae</taxon>
        <taxon>Hypocreales</taxon>
        <taxon>Nectriaceae</taxon>
        <taxon>Fusarium</taxon>
    </lineage>
</organism>
<sequence length="289" mass="32710">MESLALTALRFDTADILPEDLRPLDAKDTLDVHDAILNSAGCINLAESINDHFGYDDLPCMPRAREEAVLDQLSFWHPVIDHEANFIDVGSQLAPLFTHISGMALRVEKCYFDSKERHGKFVLSEGILYAQKLSDFDNDVVPDSNTIMNVWEYRAGVISAFDLHTARMLDNEKLPFFGSKSEPIRRFSGPALELSMTHSRNDNAAGFGSGQQPFDGIKELLKSTHNGGLHYIYYCTKVDPDLMAPNHRESLVYMLAIRSPIMIRLLQLLYKHVRQEGNRVLLMVDTIWI</sequence>
<reference evidence="2" key="1">
    <citation type="submission" date="2014-10" db="EMBL/GenBank/DDBJ databases">
        <authorList>
            <person name="King R."/>
        </authorList>
    </citation>
    <scope>NUCLEOTIDE SEQUENCE [LARGE SCALE GENOMIC DNA]</scope>
    <source>
        <strain evidence="2">A3/5</strain>
    </source>
</reference>
<name>A0A2L2SYT2_9HYPO</name>
<dbReference type="Proteomes" id="UP000245910">
    <property type="component" value="Chromosome II"/>
</dbReference>
<evidence type="ECO:0000313" key="2">
    <source>
        <dbReference type="Proteomes" id="UP000245910"/>
    </source>
</evidence>
<dbReference type="STRING" id="56646.A0A2L2SYT2"/>
<proteinExistence type="predicted"/>
<dbReference type="EMBL" id="LN649230">
    <property type="protein sequence ID" value="CEI63224.1"/>
    <property type="molecule type" value="Genomic_DNA"/>
</dbReference>
<keyword evidence="2" id="KW-1185">Reference proteome</keyword>
<protein>
    <submittedName>
        <fullName evidence="1">Uncharacterized protein</fullName>
    </submittedName>
</protein>